<dbReference type="SUPFAM" id="SSF57625">
    <property type="entry name" value="Invertebrate chitin-binding proteins"/>
    <property type="match status" value="1"/>
</dbReference>
<dbReference type="SMART" id="SM00494">
    <property type="entry name" value="ChtBD2"/>
    <property type="match status" value="1"/>
</dbReference>
<sequence length="361" mass="39759">MERASITSLSPLLLLLLSTTVSIVAGELRRVCYYTNWSQYRKGAGKFLPSDIDPQLCTHICFAFAKVTNYKLQPAEWNDKSTPWSKGLYEQVNDLKTRNPQLKTLLEQGAPVSKLNLGLPFYGRSFTLADPNKNGTNAPVTGKGTAGEFTGEAGFLAYYEICQMIQRGATIKRLSDEKVPYLVLGNQWVGYDDPESLYMKVEWAKQSNFSGIFVWAMDLDDFIGTCPGNESYILMKTVIRAAKGEPQIIPSTTETSTTKTSTIKPSTIKSSTIKTPSKKLTTATETTTTETTTAETTTGTTNDDTVGFCVGKPDKLYAVPQQCDFFYQCNAGNTYLMKCPPGTVFNPQISICDHAFNVPGC</sequence>
<dbReference type="SUPFAM" id="SSF51445">
    <property type="entry name" value="(Trans)glycosidases"/>
    <property type="match status" value="2"/>
</dbReference>
<feature type="domain" description="GH18" evidence="7">
    <location>
        <begin position="1"/>
        <end position="245"/>
    </location>
</feature>
<protein>
    <submittedName>
        <fullName evidence="8">Uncharacterized protein</fullName>
    </submittedName>
</protein>
<dbReference type="InterPro" id="IPR017853">
    <property type="entry name" value="GH"/>
</dbReference>
<evidence type="ECO:0000256" key="3">
    <source>
        <dbReference type="ARBA" id="ARBA00023157"/>
    </source>
</evidence>
<dbReference type="GO" id="GO:0004568">
    <property type="term" value="F:chitinase activity"/>
    <property type="evidence" value="ECO:0007669"/>
    <property type="project" value="TreeGrafter"/>
</dbReference>
<evidence type="ECO:0000256" key="5">
    <source>
        <dbReference type="SAM" id="SignalP"/>
    </source>
</evidence>
<dbReference type="OrthoDB" id="76388at2759"/>
<dbReference type="Gene3D" id="3.20.20.80">
    <property type="entry name" value="Glycosidases"/>
    <property type="match status" value="2"/>
</dbReference>
<evidence type="ECO:0000259" key="7">
    <source>
        <dbReference type="PROSITE" id="PS51910"/>
    </source>
</evidence>
<dbReference type="Gene3D" id="2.170.140.10">
    <property type="entry name" value="Chitin binding domain"/>
    <property type="match status" value="1"/>
</dbReference>
<feature type="chain" id="PRO_5005583034" evidence="5">
    <location>
        <begin position="27"/>
        <end position="361"/>
    </location>
</feature>
<dbReference type="InterPro" id="IPR011583">
    <property type="entry name" value="Chitinase_II/V-like_cat"/>
</dbReference>
<name>A0A0L8GIQ9_OCTBM</name>
<dbReference type="PANTHER" id="PTHR11177:SF248">
    <property type="entry name" value="CHITOTRIOSIDASE-1"/>
    <property type="match status" value="1"/>
</dbReference>
<feature type="signal peptide" evidence="5">
    <location>
        <begin position="1"/>
        <end position="26"/>
    </location>
</feature>
<dbReference type="FunFam" id="3.10.50.10:FF:000001">
    <property type="entry name" value="Chitinase 3-like 1"/>
    <property type="match status" value="1"/>
</dbReference>
<dbReference type="Pfam" id="PF00704">
    <property type="entry name" value="Glyco_hydro_18"/>
    <property type="match status" value="1"/>
</dbReference>
<dbReference type="Gene3D" id="3.10.50.10">
    <property type="match status" value="1"/>
</dbReference>
<dbReference type="InterPro" id="IPR001223">
    <property type="entry name" value="Glyco_hydro18_cat"/>
</dbReference>
<dbReference type="PROSITE" id="PS51910">
    <property type="entry name" value="GH18_2"/>
    <property type="match status" value="1"/>
</dbReference>
<evidence type="ECO:0000256" key="4">
    <source>
        <dbReference type="SAM" id="MobiDB-lite"/>
    </source>
</evidence>
<feature type="domain" description="Chitin-binding type-2" evidence="6">
    <location>
        <begin position="306"/>
        <end position="361"/>
    </location>
</feature>
<dbReference type="AlphaFoldDB" id="A0A0L8GIQ9"/>
<dbReference type="GO" id="GO:0005576">
    <property type="term" value="C:extracellular region"/>
    <property type="evidence" value="ECO:0007669"/>
    <property type="project" value="InterPro"/>
</dbReference>
<comment type="similarity">
    <text evidence="1">Belongs to the glycosyl hydrolase 18 family. Chitinase class II subfamily.</text>
</comment>
<keyword evidence="5" id="KW-0732">Signal</keyword>
<dbReference type="GO" id="GO:0008061">
    <property type="term" value="F:chitin binding"/>
    <property type="evidence" value="ECO:0007669"/>
    <property type="project" value="UniProtKB-KW"/>
</dbReference>
<evidence type="ECO:0000313" key="8">
    <source>
        <dbReference type="EMBL" id="KOF76891.1"/>
    </source>
</evidence>
<accession>A0A0L8GIQ9</accession>
<keyword evidence="3" id="KW-1015">Disulfide bond</keyword>
<dbReference type="InterPro" id="IPR050314">
    <property type="entry name" value="Glycosyl_Hydrlase_18"/>
</dbReference>
<evidence type="ECO:0000256" key="1">
    <source>
        <dbReference type="ARBA" id="ARBA00009121"/>
    </source>
</evidence>
<evidence type="ECO:0000256" key="2">
    <source>
        <dbReference type="ARBA" id="ARBA00022669"/>
    </source>
</evidence>
<organism evidence="8">
    <name type="scientific">Octopus bimaculoides</name>
    <name type="common">California two-spotted octopus</name>
    <dbReference type="NCBI Taxonomy" id="37653"/>
    <lineage>
        <taxon>Eukaryota</taxon>
        <taxon>Metazoa</taxon>
        <taxon>Spiralia</taxon>
        <taxon>Lophotrochozoa</taxon>
        <taxon>Mollusca</taxon>
        <taxon>Cephalopoda</taxon>
        <taxon>Coleoidea</taxon>
        <taxon>Octopodiformes</taxon>
        <taxon>Octopoda</taxon>
        <taxon>Incirrata</taxon>
        <taxon>Octopodidae</taxon>
        <taxon>Octopus</taxon>
    </lineage>
</organism>
<keyword evidence="2" id="KW-0147">Chitin-binding</keyword>
<dbReference type="PROSITE" id="PS50940">
    <property type="entry name" value="CHIT_BIND_II"/>
    <property type="match status" value="1"/>
</dbReference>
<dbReference type="GO" id="GO:0005975">
    <property type="term" value="P:carbohydrate metabolic process"/>
    <property type="evidence" value="ECO:0007669"/>
    <property type="project" value="InterPro"/>
</dbReference>
<reference evidence="8" key="1">
    <citation type="submission" date="2015-07" db="EMBL/GenBank/DDBJ databases">
        <title>MeaNS - Measles Nucleotide Surveillance Program.</title>
        <authorList>
            <person name="Tran T."/>
            <person name="Druce J."/>
        </authorList>
    </citation>
    <scope>NUCLEOTIDE SEQUENCE</scope>
    <source>
        <strain evidence="8">UCB-OBI-ISO-001</strain>
        <tissue evidence="8">Gonad</tissue>
    </source>
</reference>
<dbReference type="InterPro" id="IPR002557">
    <property type="entry name" value="Chitin-bd_dom"/>
</dbReference>
<dbReference type="SMART" id="SM00636">
    <property type="entry name" value="Glyco_18"/>
    <property type="match status" value="1"/>
</dbReference>
<dbReference type="GO" id="GO:0006032">
    <property type="term" value="P:chitin catabolic process"/>
    <property type="evidence" value="ECO:0007669"/>
    <property type="project" value="TreeGrafter"/>
</dbReference>
<dbReference type="STRING" id="37653.A0A0L8GIQ9"/>
<feature type="region of interest" description="Disordered" evidence="4">
    <location>
        <begin position="274"/>
        <end position="298"/>
    </location>
</feature>
<dbReference type="InterPro" id="IPR029070">
    <property type="entry name" value="Chitinase_insertion_sf"/>
</dbReference>
<gene>
    <name evidence="8" type="ORF">OCBIM_22032769mg</name>
</gene>
<dbReference type="InterPro" id="IPR036508">
    <property type="entry name" value="Chitin-bd_dom_sf"/>
</dbReference>
<dbReference type="PANTHER" id="PTHR11177">
    <property type="entry name" value="CHITINASE"/>
    <property type="match status" value="1"/>
</dbReference>
<dbReference type="EMBL" id="KQ421656">
    <property type="protein sequence ID" value="KOF76891.1"/>
    <property type="molecule type" value="Genomic_DNA"/>
</dbReference>
<proteinExistence type="inferred from homology"/>
<dbReference type="SUPFAM" id="SSF54556">
    <property type="entry name" value="Chitinase insertion domain"/>
    <property type="match status" value="1"/>
</dbReference>
<evidence type="ECO:0000259" key="6">
    <source>
        <dbReference type="PROSITE" id="PS50940"/>
    </source>
</evidence>
<dbReference type="Pfam" id="PF01607">
    <property type="entry name" value="CBM_14"/>
    <property type="match status" value="1"/>
</dbReference>